<feature type="transmembrane region" description="Helical" evidence="1">
    <location>
        <begin position="91"/>
        <end position="111"/>
    </location>
</feature>
<name>A0A835VEE4_VANPL</name>
<evidence type="ECO:0000313" key="2">
    <source>
        <dbReference type="EMBL" id="KAG0491370.1"/>
    </source>
</evidence>
<dbReference type="EMBL" id="JADCNM010000002">
    <property type="protein sequence ID" value="KAG0493361.1"/>
    <property type="molecule type" value="Genomic_DNA"/>
</dbReference>
<accession>A0A835VEE4</accession>
<keyword evidence="1" id="KW-0472">Membrane</keyword>
<evidence type="ECO:0000313" key="4">
    <source>
        <dbReference type="Proteomes" id="UP000636800"/>
    </source>
</evidence>
<dbReference type="OrthoDB" id="543868at2759"/>
<feature type="transmembrane region" description="Helical" evidence="1">
    <location>
        <begin position="123"/>
        <end position="144"/>
    </location>
</feature>
<sequence>MALTLVAFSMPSVVSKFAVDSAAKSFSRRISSFIISRSGAPLIASSFKSGSPLVVGLAPRRSSKCQAGQVSIRCEQGTKANGGLDVWLGRLAMVGFVTAITVEVVTGKGLLENFGFVTPLPTLALFLTALVGILAAIFIFQSAARD</sequence>
<dbReference type="EMBL" id="JADCNL010000002">
    <property type="protein sequence ID" value="KAG0491370.1"/>
    <property type="molecule type" value="Genomic_DNA"/>
</dbReference>
<keyword evidence="1" id="KW-1133">Transmembrane helix</keyword>
<evidence type="ECO:0000256" key="1">
    <source>
        <dbReference type="SAM" id="Phobius"/>
    </source>
</evidence>
<keyword evidence="1" id="KW-0812">Transmembrane</keyword>
<dbReference type="AlphaFoldDB" id="A0A835VEE4"/>
<evidence type="ECO:0000313" key="3">
    <source>
        <dbReference type="EMBL" id="KAG0493361.1"/>
    </source>
</evidence>
<dbReference type="SUPFAM" id="SSF103511">
    <property type="entry name" value="Chlorophyll a-b binding protein"/>
    <property type="match status" value="1"/>
</dbReference>
<dbReference type="Proteomes" id="UP000639772">
    <property type="component" value="Unassembled WGS sequence"/>
</dbReference>
<evidence type="ECO:0000313" key="5">
    <source>
        <dbReference type="Proteomes" id="UP000639772"/>
    </source>
</evidence>
<proteinExistence type="predicted"/>
<reference evidence="4 5" key="1">
    <citation type="journal article" date="2020" name="Nat. Food">
        <title>A phased Vanilla planifolia genome enables genetic improvement of flavour and production.</title>
        <authorList>
            <person name="Hasing T."/>
            <person name="Tang H."/>
            <person name="Brym M."/>
            <person name="Khazi F."/>
            <person name="Huang T."/>
            <person name="Chambers A.H."/>
        </authorList>
    </citation>
    <scope>NUCLEOTIDE SEQUENCE [LARGE SCALE GENOMIC DNA]</scope>
    <source>
        <tissue evidence="3">Leaf</tissue>
    </source>
</reference>
<comment type="caution">
    <text evidence="3">The sequence shown here is derived from an EMBL/GenBank/DDBJ whole genome shotgun (WGS) entry which is preliminary data.</text>
</comment>
<evidence type="ECO:0008006" key="6">
    <source>
        <dbReference type="Google" id="ProtNLM"/>
    </source>
</evidence>
<dbReference type="Proteomes" id="UP000636800">
    <property type="component" value="Chromosome 2"/>
</dbReference>
<organism evidence="3 5">
    <name type="scientific">Vanilla planifolia</name>
    <name type="common">Vanilla</name>
    <dbReference type="NCBI Taxonomy" id="51239"/>
    <lineage>
        <taxon>Eukaryota</taxon>
        <taxon>Viridiplantae</taxon>
        <taxon>Streptophyta</taxon>
        <taxon>Embryophyta</taxon>
        <taxon>Tracheophyta</taxon>
        <taxon>Spermatophyta</taxon>
        <taxon>Magnoliopsida</taxon>
        <taxon>Liliopsida</taxon>
        <taxon>Asparagales</taxon>
        <taxon>Orchidaceae</taxon>
        <taxon>Vanilloideae</taxon>
        <taxon>Vanilleae</taxon>
        <taxon>Vanilla</taxon>
    </lineage>
</organism>
<gene>
    <name evidence="3" type="ORF">HPP92_004355</name>
    <name evidence="2" type="ORF">HPP92_004768</name>
</gene>
<keyword evidence="4" id="KW-1185">Reference proteome</keyword>
<protein>
    <recommendedName>
        <fullName evidence="6">Stress enhanced protein 1, chloroplastic</fullName>
    </recommendedName>
</protein>